<keyword evidence="2" id="KW-1185">Reference proteome</keyword>
<evidence type="ECO:0000313" key="2">
    <source>
        <dbReference type="Proteomes" id="UP001500683"/>
    </source>
</evidence>
<sequence length="91" mass="9419">MDVQAIVVTKPLIRGWVLQAFETGVDQVGSLIEGTVAGRALLLVSSVVLVDVQPWAPAQLCTAAPDALARSGGLTRCGGAPYLHTLPLPNS</sequence>
<comment type="caution">
    <text evidence="1">The sequence shown here is derived from an EMBL/GenBank/DDBJ whole genome shotgun (WGS) entry which is preliminary data.</text>
</comment>
<proteinExistence type="predicted"/>
<reference evidence="2" key="1">
    <citation type="journal article" date="2019" name="Int. J. Syst. Evol. Microbiol.">
        <title>The Global Catalogue of Microorganisms (GCM) 10K type strain sequencing project: providing services to taxonomists for standard genome sequencing and annotation.</title>
        <authorList>
            <consortium name="The Broad Institute Genomics Platform"/>
            <consortium name="The Broad Institute Genome Sequencing Center for Infectious Disease"/>
            <person name="Wu L."/>
            <person name="Ma J."/>
        </authorList>
    </citation>
    <scope>NUCLEOTIDE SEQUENCE [LARGE SCALE GENOMIC DNA]</scope>
    <source>
        <strain evidence="2">JCM 16702</strain>
    </source>
</reference>
<gene>
    <name evidence="1" type="ORF">GCM10022214_51960</name>
</gene>
<name>A0ABP7WCF3_9ACTN</name>
<accession>A0ABP7WCF3</accession>
<dbReference type="Proteomes" id="UP001500683">
    <property type="component" value="Unassembled WGS sequence"/>
</dbReference>
<organism evidence="1 2">
    <name type="scientific">Actinomadura miaoliensis</name>
    <dbReference type="NCBI Taxonomy" id="430685"/>
    <lineage>
        <taxon>Bacteria</taxon>
        <taxon>Bacillati</taxon>
        <taxon>Actinomycetota</taxon>
        <taxon>Actinomycetes</taxon>
        <taxon>Streptosporangiales</taxon>
        <taxon>Thermomonosporaceae</taxon>
        <taxon>Actinomadura</taxon>
    </lineage>
</organism>
<evidence type="ECO:0000313" key="1">
    <source>
        <dbReference type="EMBL" id="GAA4085574.1"/>
    </source>
</evidence>
<dbReference type="RefSeq" id="WP_344952537.1">
    <property type="nucleotide sequence ID" value="NZ_BAAAZG010000039.1"/>
</dbReference>
<protein>
    <submittedName>
        <fullName evidence="1">Uncharacterized protein</fullName>
    </submittedName>
</protein>
<dbReference type="EMBL" id="BAAAZG010000039">
    <property type="protein sequence ID" value="GAA4085574.1"/>
    <property type="molecule type" value="Genomic_DNA"/>
</dbReference>